<accession>A0AAV7CF81</accession>
<dbReference type="EMBL" id="WNYA01000003">
    <property type="protein sequence ID" value="KAG8582998.1"/>
    <property type="molecule type" value="Genomic_DNA"/>
</dbReference>
<reference evidence="1" key="1">
    <citation type="thesis" date="2020" institute="ProQuest LLC" country="789 East Eisenhower Parkway, Ann Arbor, MI, USA">
        <title>Comparative Genomics and Chromosome Evolution.</title>
        <authorList>
            <person name="Mudd A.B."/>
        </authorList>
    </citation>
    <scope>NUCLEOTIDE SEQUENCE</scope>
    <source>
        <strain evidence="1">237g6f4</strain>
        <tissue evidence="1">Blood</tissue>
    </source>
</reference>
<comment type="caution">
    <text evidence="1">The sequence shown here is derived from an EMBL/GenBank/DDBJ whole genome shotgun (WGS) entry which is preliminary data.</text>
</comment>
<keyword evidence="2" id="KW-1185">Reference proteome</keyword>
<dbReference type="AlphaFoldDB" id="A0AAV7CF81"/>
<evidence type="ECO:0000313" key="2">
    <source>
        <dbReference type="Proteomes" id="UP000824782"/>
    </source>
</evidence>
<dbReference type="Proteomes" id="UP000824782">
    <property type="component" value="Unassembled WGS sequence"/>
</dbReference>
<protein>
    <submittedName>
        <fullName evidence="1">Uncharacterized protein</fullName>
    </submittedName>
</protein>
<sequence length="79" mass="9052">MAQYLVGYRQLARGTQLIFQTALPQSTVIIHSSPALFRWVPLVCRPCRSFFACYPESSSLIFCSSLVWGKRIFLYGFLL</sequence>
<name>A0AAV7CF81_ENGPU</name>
<proteinExistence type="predicted"/>
<evidence type="ECO:0000313" key="1">
    <source>
        <dbReference type="EMBL" id="KAG8582998.1"/>
    </source>
</evidence>
<organism evidence="1 2">
    <name type="scientific">Engystomops pustulosus</name>
    <name type="common">Tungara frog</name>
    <name type="synonym">Physalaemus pustulosus</name>
    <dbReference type="NCBI Taxonomy" id="76066"/>
    <lineage>
        <taxon>Eukaryota</taxon>
        <taxon>Metazoa</taxon>
        <taxon>Chordata</taxon>
        <taxon>Craniata</taxon>
        <taxon>Vertebrata</taxon>
        <taxon>Euteleostomi</taxon>
        <taxon>Amphibia</taxon>
        <taxon>Batrachia</taxon>
        <taxon>Anura</taxon>
        <taxon>Neobatrachia</taxon>
        <taxon>Hyloidea</taxon>
        <taxon>Leptodactylidae</taxon>
        <taxon>Leiuperinae</taxon>
        <taxon>Engystomops</taxon>
    </lineage>
</organism>
<gene>
    <name evidence="1" type="ORF">GDO81_008252</name>
</gene>